<organism evidence="16">
    <name type="scientific">Sesamum radiatum</name>
    <name type="common">Black benniseed</name>
    <dbReference type="NCBI Taxonomy" id="300843"/>
    <lineage>
        <taxon>Eukaryota</taxon>
        <taxon>Viridiplantae</taxon>
        <taxon>Streptophyta</taxon>
        <taxon>Embryophyta</taxon>
        <taxon>Tracheophyta</taxon>
        <taxon>Spermatophyta</taxon>
        <taxon>Magnoliopsida</taxon>
        <taxon>eudicotyledons</taxon>
        <taxon>Gunneridae</taxon>
        <taxon>Pentapetalae</taxon>
        <taxon>asterids</taxon>
        <taxon>lamiids</taxon>
        <taxon>Lamiales</taxon>
        <taxon>Pedaliaceae</taxon>
        <taxon>Sesamum</taxon>
    </lineage>
</organism>
<dbReference type="SUPFAM" id="SSF54631">
    <property type="entry name" value="CBS-domain pair"/>
    <property type="match status" value="1"/>
</dbReference>
<dbReference type="Pfam" id="PF00654">
    <property type="entry name" value="Voltage_CLC"/>
    <property type="match status" value="1"/>
</dbReference>
<evidence type="ECO:0000313" key="16">
    <source>
        <dbReference type="EMBL" id="KAL0315546.1"/>
    </source>
</evidence>
<keyword evidence="7 14" id="KW-1133">Transmembrane helix</keyword>
<dbReference type="PANTHER" id="PTHR11689">
    <property type="entry name" value="CHLORIDE CHANNEL PROTEIN CLC FAMILY MEMBER"/>
    <property type="match status" value="1"/>
</dbReference>
<dbReference type="EMBL" id="JACGWJ010000025">
    <property type="protein sequence ID" value="KAL0315546.1"/>
    <property type="molecule type" value="Genomic_DNA"/>
</dbReference>
<evidence type="ECO:0000256" key="12">
    <source>
        <dbReference type="ARBA" id="ARBA00023214"/>
    </source>
</evidence>
<feature type="transmembrane region" description="Helical" evidence="14">
    <location>
        <begin position="139"/>
        <end position="165"/>
    </location>
</feature>
<sequence>LSFARRKRFLLSSSARAYDVAGNSQRHGAGGGRGVVGAAADAAGSAVAVQYDVAGRHCWLRSLPIESLDYEIIENDFFKQDWRTMGTVSIFQYIFMKWTLCFLIGVIVSLLGFLNNLAIENIAGVKFVITSNMMLARKFVVAFIVFASSNLGLTFLSSLVTALIAPEAAGSGIPEVKAYLNGVDAPAIFSFRTLVVKIVGSILAVSSSLNVGKAGPMVHTGACVAAIMGQGGSKKSGLTCKWLQVLKNDRDRRDLVTCGSAAGIAAAFRAPVGGVLFALEEMASWWRSALLWRAFFTTAVVAIVLRALIDVCLRGECGLFGKGGLIMYDVTSANISYHLRDVPAVLLLAVIGGLLGSIYNLLLNKVLQIYNIINTKGIAYRILLACFISISTSCLLFGLPWIASCRLCPSDASEPCPTIGRSGNYKKFQCPPGYYNDLASLFFNTNDDAIKNLFSKGTDTEFHHSSMLIFFATCFFLSTFSYGIVAPTGLFVPVIVTGAAYGRFVGMCVGSNLNLNHGLFAVLGSASLLGGSMRMTVSLCVIILELTDNLLLLPLIMLVLLISKTVADVFDANIYDIIMTLKGLPYLKPHAEPYMRQLTVGDVVTGPLQIFHGIEKVGNIVHVLRTTGHNGFPVLDEPPLSLSPLLYGLILRSHLVTLLRKKLFFKTPTPVGLDAFLQFSADDFTTKDLGHCDQIDDIELSEEEMEMFVDLHPFTNTSPYTVVETMSLAKALILFREVGLRHLLVIPKVSGRLPVVGILTRHDFMPEHVQNLHPRLSRSRWRRWRLQFS</sequence>
<evidence type="ECO:0000256" key="4">
    <source>
        <dbReference type="ARBA" id="ARBA00022692"/>
    </source>
</evidence>
<dbReference type="InterPro" id="IPR001807">
    <property type="entry name" value="ClC"/>
</dbReference>
<evidence type="ECO:0000256" key="8">
    <source>
        <dbReference type="ARBA" id="ARBA00023065"/>
    </source>
</evidence>
<feature type="transmembrane region" description="Helical" evidence="14">
    <location>
        <begin position="290"/>
        <end position="309"/>
    </location>
</feature>
<feature type="transmembrane region" description="Helical" evidence="14">
    <location>
        <begin position="90"/>
        <end position="118"/>
    </location>
</feature>
<evidence type="ECO:0000259" key="15">
    <source>
        <dbReference type="PROSITE" id="PS51371"/>
    </source>
</evidence>
<protein>
    <recommendedName>
        <fullName evidence="14">Chloride channel protein</fullName>
    </recommendedName>
</protein>
<name>A0AAW2LBJ9_SESRA</name>
<comment type="subcellular location">
    <subcellularLocation>
        <location evidence="1 14">Membrane</location>
        <topology evidence="1 14">Multi-pass membrane protein</topology>
    </subcellularLocation>
</comment>
<evidence type="ECO:0000256" key="9">
    <source>
        <dbReference type="ARBA" id="ARBA00023122"/>
    </source>
</evidence>
<keyword evidence="10 14" id="KW-0472">Membrane</keyword>
<dbReference type="GO" id="GO:0034707">
    <property type="term" value="C:chloride channel complex"/>
    <property type="evidence" value="ECO:0007669"/>
    <property type="project" value="UniProtKB-KW"/>
</dbReference>
<comment type="caution">
    <text evidence="16">The sequence shown here is derived from an EMBL/GenBank/DDBJ whole genome shotgun (WGS) entry which is preliminary data.</text>
</comment>
<dbReference type="PRINTS" id="PR01120">
    <property type="entry name" value="CLCHANNELPLT"/>
</dbReference>
<evidence type="ECO:0000256" key="5">
    <source>
        <dbReference type="ARBA" id="ARBA00022737"/>
    </source>
</evidence>
<dbReference type="PRINTS" id="PR00762">
    <property type="entry name" value="CLCHANNEL"/>
</dbReference>
<evidence type="ECO:0000256" key="2">
    <source>
        <dbReference type="ARBA" id="ARBA00009476"/>
    </source>
</evidence>
<comment type="similarity">
    <text evidence="2 14">Belongs to the chloride channel (TC 2.A.49) family.</text>
</comment>
<keyword evidence="3 14" id="KW-0813">Transport</keyword>
<feature type="transmembrane region" description="Helical" evidence="14">
    <location>
        <begin position="344"/>
        <end position="362"/>
    </location>
</feature>
<keyword evidence="4 14" id="KW-0812">Transmembrane</keyword>
<dbReference type="SUPFAM" id="SSF81340">
    <property type="entry name" value="Clc chloride channel"/>
    <property type="match status" value="1"/>
</dbReference>
<keyword evidence="11" id="KW-0869">Chloride channel</keyword>
<feature type="transmembrane region" description="Helical" evidence="14">
    <location>
        <begin position="185"/>
        <end position="205"/>
    </location>
</feature>
<proteinExistence type="inferred from homology"/>
<reference evidence="16" key="1">
    <citation type="submission" date="2020-06" db="EMBL/GenBank/DDBJ databases">
        <authorList>
            <person name="Li T."/>
            <person name="Hu X."/>
            <person name="Zhang T."/>
            <person name="Song X."/>
            <person name="Zhang H."/>
            <person name="Dai N."/>
            <person name="Sheng W."/>
            <person name="Hou X."/>
            <person name="Wei L."/>
        </authorList>
    </citation>
    <scope>NUCLEOTIDE SEQUENCE</scope>
    <source>
        <strain evidence="16">G02</strain>
        <tissue evidence="16">Leaf</tissue>
    </source>
</reference>
<evidence type="ECO:0000256" key="13">
    <source>
        <dbReference type="PROSITE-ProRule" id="PRU00703"/>
    </source>
</evidence>
<evidence type="ECO:0000256" key="14">
    <source>
        <dbReference type="RuleBase" id="RU361221"/>
    </source>
</evidence>
<dbReference type="PANTHER" id="PTHR11689:SF92">
    <property type="entry name" value="CHLORIDE CHANNEL-LIKE PROTEIN CLC-G-RELATED"/>
    <property type="match status" value="1"/>
</dbReference>
<dbReference type="CDD" id="cd04591">
    <property type="entry name" value="CBS_pair_voltage-gated_CLC_euk_bac"/>
    <property type="match status" value="1"/>
</dbReference>
<evidence type="ECO:0000256" key="7">
    <source>
        <dbReference type="ARBA" id="ARBA00022989"/>
    </source>
</evidence>
<keyword evidence="8 14" id="KW-0406">Ion transport</keyword>
<keyword evidence="5" id="KW-0677">Repeat</keyword>
<keyword evidence="6" id="KW-0407">Ion channel</keyword>
<feature type="domain" description="CBS" evidence="15">
    <location>
        <begin position="715"/>
        <end position="775"/>
    </location>
</feature>
<dbReference type="InterPro" id="IPR046342">
    <property type="entry name" value="CBS_dom_sf"/>
</dbReference>
<dbReference type="InterPro" id="IPR000644">
    <property type="entry name" value="CBS_dom"/>
</dbReference>
<dbReference type="GO" id="GO:0009705">
    <property type="term" value="C:plant-type vacuole membrane"/>
    <property type="evidence" value="ECO:0007669"/>
    <property type="project" value="TreeGrafter"/>
</dbReference>
<keyword evidence="9 13" id="KW-0129">CBS domain</keyword>
<evidence type="ECO:0000256" key="10">
    <source>
        <dbReference type="ARBA" id="ARBA00023136"/>
    </source>
</evidence>
<keyword evidence="6" id="KW-0851">Voltage-gated channel</keyword>
<dbReference type="FunFam" id="1.10.3080.10:FF:000004">
    <property type="entry name" value="Chloride channel ClC3"/>
    <property type="match status" value="1"/>
</dbReference>
<dbReference type="Gene3D" id="3.10.580.10">
    <property type="entry name" value="CBS-domain"/>
    <property type="match status" value="1"/>
</dbReference>
<feature type="transmembrane region" description="Helical" evidence="14">
    <location>
        <begin position="550"/>
        <end position="570"/>
    </location>
</feature>
<accession>A0AAW2LBJ9</accession>
<dbReference type="GO" id="GO:0005247">
    <property type="term" value="F:voltage-gated chloride channel activity"/>
    <property type="evidence" value="ECO:0007669"/>
    <property type="project" value="InterPro"/>
</dbReference>
<comment type="caution">
    <text evidence="14">Lacks conserved residue(s) required for the propagation of feature annotation.</text>
</comment>
<dbReference type="InterPro" id="IPR051280">
    <property type="entry name" value="Cl-channel/antiporter"/>
</dbReference>
<feature type="non-terminal residue" evidence="16">
    <location>
        <position position="1"/>
    </location>
</feature>
<dbReference type="InterPro" id="IPR014743">
    <property type="entry name" value="Cl-channel_core"/>
</dbReference>
<keyword evidence="12 14" id="KW-0868">Chloride</keyword>
<dbReference type="Pfam" id="PF00571">
    <property type="entry name" value="CBS"/>
    <property type="match status" value="1"/>
</dbReference>
<evidence type="ECO:0000256" key="6">
    <source>
        <dbReference type="ARBA" id="ARBA00022882"/>
    </source>
</evidence>
<dbReference type="AlphaFoldDB" id="A0AAW2LBJ9"/>
<gene>
    <name evidence="16" type="ORF">Sradi_5432800</name>
</gene>
<dbReference type="Gene3D" id="1.10.3080.10">
    <property type="entry name" value="Clc chloride channel"/>
    <property type="match status" value="1"/>
</dbReference>
<reference evidence="16" key="2">
    <citation type="journal article" date="2024" name="Plant">
        <title>Genomic evolution and insights into agronomic trait innovations of Sesamum species.</title>
        <authorList>
            <person name="Miao H."/>
            <person name="Wang L."/>
            <person name="Qu L."/>
            <person name="Liu H."/>
            <person name="Sun Y."/>
            <person name="Le M."/>
            <person name="Wang Q."/>
            <person name="Wei S."/>
            <person name="Zheng Y."/>
            <person name="Lin W."/>
            <person name="Duan Y."/>
            <person name="Cao H."/>
            <person name="Xiong S."/>
            <person name="Wang X."/>
            <person name="Wei L."/>
            <person name="Li C."/>
            <person name="Ma Q."/>
            <person name="Ju M."/>
            <person name="Zhao R."/>
            <person name="Li G."/>
            <person name="Mu C."/>
            <person name="Tian Q."/>
            <person name="Mei H."/>
            <person name="Zhang T."/>
            <person name="Gao T."/>
            <person name="Zhang H."/>
        </authorList>
    </citation>
    <scope>NUCLEOTIDE SEQUENCE</scope>
    <source>
        <strain evidence="16">G02</strain>
    </source>
</reference>
<feature type="transmembrane region" description="Helical" evidence="14">
    <location>
        <begin position="466"/>
        <end position="484"/>
    </location>
</feature>
<evidence type="ECO:0000256" key="3">
    <source>
        <dbReference type="ARBA" id="ARBA00022448"/>
    </source>
</evidence>
<evidence type="ECO:0000256" key="1">
    <source>
        <dbReference type="ARBA" id="ARBA00004141"/>
    </source>
</evidence>
<feature type="transmembrane region" description="Helical" evidence="14">
    <location>
        <begin position="382"/>
        <end position="403"/>
    </location>
</feature>
<dbReference type="PROSITE" id="PS51371">
    <property type="entry name" value="CBS"/>
    <property type="match status" value="1"/>
</dbReference>
<evidence type="ECO:0000256" key="11">
    <source>
        <dbReference type="ARBA" id="ARBA00023173"/>
    </source>
</evidence>
<dbReference type="InterPro" id="IPR002251">
    <property type="entry name" value="Cl_channel_pln"/>
</dbReference>